<name>A0A0F9N0H6_9ZZZZ</name>
<sequence length="49" mass="5674">MSMMLRLIANGPITATQHIKIENKFTLLAFRMLTATWLVRSWRGVTQIL</sequence>
<dbReference type="EMBL" id="LAZR01004827">
    <property type="protein sequence ID" value="KKN05232.1"/>
    <property type="molecule type" value="Genomic_DNA"/>
</dbReference>
<proteinExistence type="predicted"/>
<gene>
    <name evidence="1" type="ORF">LCGC14_1089490</name>
</gene>
<accession>A0A0F9N0H6</accession>
<comment type="caution">
    <text evidence="1">The sequence shown here is derived from an EMBL/GenBank/DDBJ whole genome shotgun (WGS) entry which is preliminary data.</text>
</comment>
<reference evidence="1" key="1">
    <citation type="journal article" date="2015" name="Nature">
        <title>Complex archaea that bridge the gap between prokaryotes and eukaryotes.</title>
        <authorList>
            <person name="Spang A."/>
            <person name="Saw J.H."/>
            <person name="Jorgensen S.L."/>
            <person name="Zaremba-Niedzwiedzka K."/>
            <person name="Martijn J."/>
            <person name="Lind A.E."/>
            <person name="van Eijk R."/>
            <person name="Schleper C."/>
            <person name="Guy L."/>
            <person name="Ettema T.J."/>
        </authorList>
    </citation>
    <scope>NUCLEOTIDE SEQUENCE</scope>
</reference>
<protein>
    <submittedName>
        <fullName evidence="1">Uncharacterized protein</fullName>
    </submittedName>
</protein>
<dbReference type="AlphaFoldDB" id="A0A0F9N0H6"/>
<organism evidence="1">
    <name type="scientific">marine sediment metagenome</name>
    <dbReference type="NCBI Taxonomy" id="412755"/>
    <lineage>
        <taxon>unclassified sequences</taxon>
        <taxon>metagenomes</taxon>
        <taxon>ecological metagenomes</taxon>
    </lineage>
</organism>
<evidence type="ECO:0000313" key="1">
    <source>
        <dbReference type="EMBL" id="KKN05232.1"/>
    </source>
</evidence>